<dbReference type="GO" id="GO:0071555">
    <property type="term" value="P:cell wall organization"/>
    <property type="evidence" value="ECO:0007669"/>
    <property type="project" value="UniProtKB-KW"/>
</dbReference>
<name>A0A5J4FZH6_9FLAO</name>
<evidence type="ECO:0000256" key="1">
    <source>
        <dbReference type="ARBA" id="ARBA00022490"/>
    </source>
</evidence>
<dbReference type="EMBL" id="BKCF01000001">
    <property type="protein sequence ID" value="GEQ85586.1"/>
    <property type="molecule type" value="Genomic_DNA"/>
</dbReference>
<feature type="domain" description="Mur ligase C-terminal" evidence="13">
    <location>
        <begin position="300"/>
        <end position="424"/>
    </location>
</feature>
<dbReference type="UniPathway" id="UPA00219"/>
<dbReference type="InterPro" id="IPR036615">
    <property type="entry name" value="Mur_ligase_C_dom_sf"/>
</dbReference>
<keyword evidence="8 10" id="KW-0131">Cell cycle</keyword>
<proteinExistence type="inferred from homology"/>
<evidence type="ECO:0000256" key="5">
    <source>
        <dbReference type="ARBA" id="ARBA00022840"/>
    </source>
</evidence>
<keyword evidence="6 10" id="KW-0133">Cell shape</keyword>
<feature type="binding site" evidence="10">
    <location>
        <begin position="98"/>
        <end position="104"/>
    </location>
    <ligand>
        <name>ATP</name>
        <dbReference type="ChEBI" id="CHEBI:30616"/>
    </ligand>
</feature>
<feature type="domain" description="Mur ligase N-terminal catalytic" evidence="12">
    <location>
        <begin position="14"/>
        <end position="60"/>
    </location>
</feature>
<gene>
    <name evidence="10 15" type="primary">murF</name>
    <name evidence="15" type="ORF">ULMS_10940</name>
</gene>
<dbReference type="InterPro" id="IPR000713">
    <property type="entry name" value="Mur_ligase_N"/>
</dbReference>
<dbReference type="Proteomes" id="UP000326994">
    <property type="component" value="Unassembled WGS sequence"/>
</dbReference>
<dbReference type="InterPro" id="IPR035911">
    <property type="entry name" value="MurE/MurF_N"/>
</dbReference>
<dbReference type="NCBIfam" id="TIGR01143">
    <property type="entry name" value="murF"/>
    <property type="match status" value="1"/>
</dbReference>
<keyword evidence="16" id="KW-1185">Reference proteome</keyword>
<dbReference type="PANTHER" id="PTHR43024:SF1">
    <property type="entry name" value="UDP-N-ACETYLMURAMOYL-TRIPEPTIDE--D-ALANYL-D-ALANINE LIGASE"/>
    <property type="match status" value="1"/>
</dbReference>
<evidence type="ECO:0000256" key="10">
    <source>
        <dbReference type="HAMAP-Rule" id="MF_02019"/>
    </source>
</evidence>
<dbReference type="Pfam" id="PF02875">
    <property type="entry name" value="Mur_ligase_C"/>
    <property type="match status" value="1"/>
</dbReference>
<organism evidence="15 16">
    <name type="scientific">Patiriisocius marinistellae</name>
    <dbReference type="NCBI Taxonomy" id="2494560"/>
    <lineage>
        <taxon>Bacteria</taxon>
        <taxon>Pseudomonadati</taxon>
        <taxon>Bacteroidota</taxon>
        <taxon>Flavobacteriia</taxon>
        <taxon>Flavobacteriales</taxon>
        <taxon>Flavobacteriaceae</taxon>
        <taxon>Patiriisocius</taxon>
    </lineage>
</organism>
<dbReference type="OrthoDB" id="9801978at2"/>
<feature type="domain" description="Mur ligase central" evidence="14">
    <location>
        <begin position="97"/>
        <end position="276"/>
    </location>
</feature>
<sequence length="435" mass="48483">MKIETLHNLFLKSTGVCTDTRKITKGCLFIALKGANFNGNVFAQEALNQGAYKVLIDDEKEHKNTGETILCKNTLTELQRLASYHRTYLDLPIIALTGSNGKTTTKELINSVLKQKYKTTATVGNLNNHIGVPLTLLSMTKETEMGIVEMGANHLREIANLCEIAKPNYGYITNFGKAHLEGFGSIEGVVKGKSEMYAYLIENKQHVFLNADDPLQNKILSTYIKKYGFSQVDKNYYKIKFIKADPFVKLKIEDTDVETQLIGAYNFSNISAAAIIGKYFNVSLWDIKYAIENYKPTNNRSQIIIKNNNEITLDAYNANPSSMEAALKTFSSNKLTSNNTSEKRKVAILGDMFELGSEAKKEHQHIADLAAELAIDKIILVGENFSTIKNESKKIIIFSSFQKLLEAFSSLGVKEASVLIKGSRGMALERVLDLL</sequence>
<dbReference type="InterPro" id="IPR013221">
    <property type="entry name" value="Mur_ligase_cen"/>
</dbReference>
<comment type="function">
    <text evidence="10 11">Involved in cell wall formation. Catalyzes the final step in the synthesis of UDP-N-acetylmuramoyl-pentapeptide, the precursor of murein.</text>
</comment>
<comment type="catalytic activity">
    <reaction evidence="10 11">
        <text>D-alanyl-D-alanine + UDP-N-acetyl-alpha-D-muramoyl-L-alanyl-gamma-D-glutamyl-meso-2,6-diaminopimelate + ATP = UDP-N-acetyl-alpha-D-muramoyl-L-alanyl-gamma-D-glutamyl-meso-2,6-diaminopimeloyl-D-alanyl-D-alanine + ADP + phosphate + H(+)</text>
        <dbReference type="Rhea" id="RHEA:28374"/>
        <dbReference type="ChEBI" id="CHEBI:15378"/>
        <dbReference type="ChEBI" id="CHEBI:30616"/>
        <dbReference type="ChEBI" id="CHEBI:43474"/>
        <dbReference type="ChEBI" id="CHEBI:57822"/>
        <dbReference type="ChEBI" id="CHEBI:61386"/>
        <dbReference type="ChEBI" id="CHEBI:83905"/>
        <dbReference type="ChEBI" id="CHEBI:456216"/>
        <dbReference type="EC" id="6.3.2.10"/>
    </reaction>
</comment>
<dbReference type="InterPro" id="IPR051046">
    <property type="entry name" value="MurCDEF_CellWall_CoF430Synth"/>
</dbReference>
<keyword evidence="1 10" id="KW-0963">Cytoplasm</keyword>
<evidence type="ECO:0000256" key="9">
    <source>
        <dbReference type="ARBA" id="ARBA00023316"/>
    </source>
</evidence>
<evidence type="ECO:0000259" key="12">
    <source>
        <dbReference type="Pfam" id="PF01225"/>
    </source>
</evidence>
<dbReference type="GO" id="GO:0008766">
    <property type="term" value="F:UDP-N-acetylmuramoylalanyl-D-glutamyl-2,6-diaminopimelate-D-alanyl-D-alanine ligase activity"/>
    <property type="evidence" value="ECO:0007669"/>
    <property type="project" value="RHEA"/>
</dbReference>
<evidence type="ECO:0000256" key="11">
    <source>
        <dbReference type="RuleBase" id="RU004136"/>
    </source>
</evidence>
<dbReference type="Gene3D" id="3.90.190.20">
    <property type="entry name" value="Mur ligase, C-terminal domain"/>
    <property type="match status" value="1"/>
</dbReference>
<dbReference type="HAMAP" id="MF_02019">
    <property type="entry name" value="MurF"/>
    <property type="match status" value="1"/>
</dbReference>
<evidence type="ECO:0000256" key="2">
    <source>
        <dbReference type="ARBA" id="ARBA00022598"/>
    </source>
</evidence>
<keyword evidence="5 10" id="KW-0067">ATP-binding</keyword>
<keyword evidence="2 10" id="KW-0436">Ligase</keyword>
<dbReference type="SUPFAM" id="SSF53244">
    <property type="entry name" value="MurD-like peptide ligases, peptide-binding domain"/>
    <property type="match status" value="1"/>
</dbReference>
<dbReference type="Gene3D" id="3.40.1190.10">
    <property type="entry name" value="Mur-like, catalytic domain"/>
    <property type="match status" value="1"/>
</dbReference>
<evidence type="ECO:0000313" key="15">
    <source>
        <dbReference type="EMBL" id="GEQ85586.1"/>
    </source>
</evidence>
<evidence type="ECO:0000256" key="6">
    <source>
        <dbReference type="ARBA" id="ARBA00022960"/>
    </source>
</evidence>
<dbReference type="GO" id="GO:0009252">
    <property type="term" value="P:peptidoglycan biosynthetic process"/>
    <property type="evidence" value="ECO:0007669"/>
    <property type="project" value="UniProtKB-UniRule"/>
</dbReference>
<evidence type="ECO:0000256" key="8">
    <source>
        <dbReference type="ARBA" id="ARBA00023306"/>
    </source>
</evidence>
<dbReference type="GO" id="GO:0005737">
    <property type="term" value="C:cytoplasm"/>
    <property type="evidence" value="ECO:0007669"/>
    <property type="project" value="UniProtKB-SubCell"/>
</dbReference>
<evidence type="ECO:0000259" key="14">
    <source>
        <dbReference type="Pfam" id="PF08245"/>
    </source>
</evidence>
<dbReference type="InterPro" id="IPR036565">
    <property type="entry name" value="Mur-like_cat_sf"/>
</dbReference>
<dbReference type="GO" id="GO:0047480">
    <property type="term" value="F:UDP-N-acetylmuramoyl-tripeptide-D-alanyl-D-alanine ligase activity"/>
    <property type="evidence" value="ECO:0007669"/>
    <property type="project" value="UniProtKB-UniRule"/>
</dbReference>
<dbReference type="Pfam" id="PF08245">
    <property type="entry name" value="Mur_ligase_M"/>
    <property type="match status" value="1"/>
</dbReference>
<evidence type="ECO:0000256" key="3">
    <source>
        <dbReference type="ARBA" id="ARBA00022618"/>
    </source>
</evidence>
<dbReference type="InterPro" id="IPR004101">
    <property type="entry name" value="Mur_ligase_C"/>
</dbReference>
<dbReference type="Gene3D" id="3.40.1390.10">
    <property type="entry name" value="MurE/MurF, N-terminal domain"/>
    <property type="match status" value="1"/>
</dbReference>
<keyword evidence="4 10" id="KW-0547">Nucleotide-binding</keyword>
<evidence type="ECO:0000313" key="16">
    <source>
        <dbReference type="Proteomes" id="UP000326994"/>
    </source>
</evidence>
<keyword evidence="7 10" id="KW-0573">Peptidoglycan synthesis</keyword>
<evidence type="ECO:0000259" key="13">
    <source>
        <dbReference type="Pfam" id="PF02875"/>
    </source>
</evidence>
<dbReference type="RefSeq" id="WP_151893495.1">
    <property type="nucleotide sequence ID" value="NZ_BKCF01000001.1"/>
</dbReference>
<accession>A0A5J4FZH6</accession>
<dbReference type="Pfam" id="PF01225">
    <property type="entry name" value="Mur_ligase"/>
    <property type="match status" value="1"/>
</dbReference>
<evidence type="ECO:0000256" key="4">
    <source>
        <dbReference type="ARBA" id="ARBA00022741"/>
    </source>
</evidence>
<comment type="caution">
    <text evidence="15">The sequence shown here is derived from an EMBL/GenBank/DDBJ whole genome shotgun (WGS) entry which is preliminary data.</text>
</comment>
<evidence type="ECO:0000256" key="7">
    <source>
        <dbReference type="ARBA" id="ARBA00022984"/>
    </source>
</evidence>
<keyword evidence="3 10" id="KW-0132">Cell division</keyword>
<dbReference type="SUPFAM" id="SSF63418">
    <property type="entry name" value="MurE/MurF N-terminal domain"/>
    <property type="match status" value="1"/>
</dbReference>
<dbReference type="GO" id="GO:0051301">
    <property type="term" value="P:cell division"/>
    <property type="evidence" value="ECO:0007669"/>
    <property type="project" value="UniProtKB-KW"/>
</dbReference>
<dbReference type="SUPFAM" id="SSF53623">
    <property type="entry name" value="MurD-like peptide ligases, catalytic domain"/>
    <property type="match status" value="1"/>
</dbReference>
<protein>
    <recommendedName>
        <fullName evidence="10 11">UDP-N-acetylmuramoyl-tripeptide--D-alanyl-D-alanine ligase</fullName>
        <ecNumber evidence="10 11">6.3.2.10</ecNumber>
    </recommendedName>
    <alternativeName>
        <fullName evidence="10">D-alanyl-D-alanine-adding enzyme</fullName>
    </alternativeName>
</protein>
<comment type="pathway">
    <text evidence="10 11">Cell wall biogenesis; peptidoglycan biosynthesis.</text>
</comment>
<dbReference type="PANTHER" id="PTHR43024">
    <property type="entry name" value="UDP-N-ACETYLMURAMOYL-TRIPEPTIDE--D-ALANYL-D-ALANINE LIGASE"/>
    <property type="match status" value="1"/>
</dbReference>
<dbReference type="GO" id="GO:0008360">
    <property type="term" value="P:regulation of cell shape"/>
    <property type="evidence" value="ECO:0007669"/>
    <property type="project" value="UniProtKB-KW"/>
</dbReference>
<keyword evidence="9 10" id="KW-0961">Cell wall biogenesis/degradation</keyword>
<dbReference type="GO" id="GO:0005524">
    <property type="term" value="F:ATP binding"/>
    <property type="evidence" value="ECO:0007669"/>
    <property type="project" value="UniProtKB-UniRule"/>
</dbReference>
<dbReference type="InterPro" id="IPR005863">
    <property type="entry name" value="UDP-N-AcMur_synth"/>
</dbReference>
<dbReference type="AlphaFoldDB" id="A0A5J4FZH6"/>
<comment type="similarity">
    <text evidence="10">Belongs to the MurCDEF family. MurF subfamily.</text>
</comment>
<dbReference type="EC" id="6.3.2.10" evidence="10 11"/>
<comment type="subcellular location">
    <subcellularLocation>
        <location evidence="10 11">Cytoplasm</location>
    </subcellularLocation>
</comment>
<reference evidence="15 16" key="1">
    <citation type="submission" date="2019-08" db="EMBL/GenBank/DDBJ databases">
        <title>Ulvibacter marinistellae sp. nov., isolated from a starfish, Patiria pectinifera.</title>
        <authorList>
            <person name="Kawano K."/>
            <person name="Ushijima N."/>
            <person name="Kihara M."/>
            <person name="Itoh H."/>
        </authorList>
    </citation>
    <scope>NUCLEOTIDE SEQUENCE [LARGE SCALE GENOMIC DNA]</scope>
    <source>
        <strain evidence="15 16">KK4</strain>
    </source>
</reference>